<evidence type="ECO:0000313" key="2">
    <source>
        <dbReference type="Proteomes" id="UP000295146"/>
    </source>
</evidence>
<dbReference type="EMBL" id="SODP01000001">
    <property type="protein sequence ID" value="TDW77253.1"/>
    <property type="molecule type" value="Genomic_DNA"/>
</dbReference>
<dbReference type="InterPro" id="IPR023214">
    <property type="entry name" value="HAD_sf"/>
</dbReference>
<protein>
    <submittedName>
        <fullName evidence="1">Haloacid dehalogenase-like hydrolase</fullName>
    </submittedName>
</protein>
<dbReference type="SUPFAM" id="SSF56784">
    <property type="entry name" value="HAD-like"/>
    <property type="match status" value="1"/>
</dbReference>
<dbReference type="RefSeq" id="WP_202871557.1">
    <property type="nucleotide sequence ID" value="NZ_SODP01000001.1"/>
</dbReference>
<dbReference type="AlphaFoldDB" id="A0A4R8CMH1"/>
<dbReference type="Gene3D" id="3.40.50.1000">
    <property type="entry name" value="HAD superfamily/HAD-like"/>
    <property type="match status" value="1"/>
</dbReference>
<proteinExistence type="predicted"/>
<evidence type="ECO:0000313" key="1">
    <source>
        <dbReference type="EMBL" id="TDW77253.1"/>
    </source>
</evidence>
<gene>
    <name evidence="1" type="ORF">EV653_2418</name>
</gene>
<dbReference type="GO" id="GO:0016787">
    <property type="term" value="F:hydrolase activity"/>
    <property type="evidence" value="ECO:0007669"/>
    <property type="project" value="UniProtKB-KW"/>
</dbReference>
<dbReference type="Pfam" id="PF12710">
    <property type="entry name" value="HAD"/>
    <property type="match status" value="1"/>
</dbReference>
<comment type="caution">
    <text evidence="1">The sequence shown here is derived from an EMBL/GenBank/DDBJ whole genome shotgun (WGS) entry which is preliminary data.</text>
</comment>
<keyword evidence="1" id="KW-0378">Hydrolase</keyword>
<keyword evidence="2" id="KW-1185">Reference proteome</keyword>
<dbReference type="InterPro" id="IPR036412">
    <property type="entry name" value="HAD-like_sf"/>
</dbReference>
<reference evidence="1 2" key="1">
    <citation type="submission" date="2019-03" db="EMBL/GenBank/DDBJ databases">
        <title>Genomic Encyclopedia of Type Strains, Phase III (KMG-III): the genomes of soil and plant-associated and newly described type strains.</title>
        <authorList>
            <person name="Whitman W."/>
        </authorList>
    </citation>
    <scope>NUCLEOTIDE SEQUENCE [LARGE SCALE GENOMIC DNA]</scope>
    <source>
        <strain evidence="1 2">VKM Ac-2573</strain>
    </source>
</reference>
<name>A0A4R8CMH1_9ACTN</name>
<accession>A0A4R8CMH1</accession>
<sequence length="329" mass="36735">MTTDYKGAVRPDALLTSWQDTPARQAIVDYVDRAVQEGGAQYVPPSERIAVFDNDGTLWCEKPMPVELGFILQQLAERAEQDPGLRAHQPWQAARDQDYAWLGHVITKHYQGDDSELTVLLDGILQAFADMSVETYAEIAERFLRTTRHPTFGRLLRECTYLPMVELLRYLEAHGFTTYIASGGDRDFMRPITEEVYGIPAERIIGTSAGLRYRGDDTGGSVVYQAKLDGFDDGPMKPVRIWSRIGRRPVVAAGNSNGDIPMLGYAGRPSRPGLRLLILHDDADREFSYTAGAETSIERARAQDWTVVSMKNDWATIFADESRGSVRGG</sequence>
<organism evidence="1 2">
    <name type="scientific">Kribbella pratensis</name>
    <dbReference type="NCBI Taxonomy" id="2512112"/>
    <lineage>
        <taxon>Bacteria</taxon>
        <taxon>Bacillati</taxon>
        <taxon>Actinomycetota</taxon>
        <taxon>Actinomycetes</taxon>
        <taxon>Propionibacteriales</taxon>
        <taxon>Kribbellaceae</taxon>
        <taxon>Kribbella</taxon>
    </lineage>
</organism>
<dbReference type="Proteomes" id="UP000295146">
    <property type="component" value="Unassembled WGS sequence"/>
</dbReference>
<dbReference type="CDD" id="cd01427">
    <property type="entry name" value="HAD_like"/>
    <property type="match status" value="1"/>
</dbReference>